<evidence type="ECO:0000313" key="1">
    <source>
        <dbReference type="EMBL" id="MBX40274.1"/>
    </source>
</evidence>
<dbReference type="EMBL" id="GGEC01059790">
    <property type="protein sequence ID" value="MBX40274.1"/>
    <property type="molecule type" value="Transcribed_RNA"/>
</dbReference>
<protein>
    <submittedName>
        <fullName evidence="1">Uncharacterized protein</fullName>
    </submittedName>
</protein>
<dbReference type="AlphaFoldDB" id="A0A2P2NCT7"/>
<reference evidence="1" key="1">
    <citation type="submission" date="2018-02" db="EMBL/GenBank/DDBJ databases">
        <title>Rhizophora mucronata_Transcriptome.</title>
        <authorList>
            <person name="Meera S.P."/>
            <person name="Sreeshan A."/>
            <person name="Augustine A."/>
        </authorList>
    </citation>
    <scope>NUCLEOTIDE SEQUENCE</scope>
    <source>
        <tissue evidence="1">Leaf</tissue>
    </source>
</reference>
<sequence length="38" mass="4335">MKKFKPLLQQEQPTSKKVQNLNEATKFQLHLSASPAKP</sequence>
<organism evidence="1">
    <name type="scientific">Rhizophora mucronata</name>
    <name type="common">Asiatic mangrove</name>
    <dbReference type="NCBI Taxonomy" id="61149"/>
    <lineage>
        <taxon>Eukaryota</taxon>
        <taxon>Viridiplantae</taxon>
        <taxon>Streptophyta</taxon>
        <taxon>Embryophyta</taxon>
        <taxon>Tracheophyta</taxon>
        <taxon>Spermatophyta</taxon>
        <taxon>Magnoliopsida</taxon>
        <taxon>eudicotyledons</taxon>
        <taxon>Gunneridae</taxon>
        <taxon>Pentapetalae</taxon>
        <taxon>rosids</taxon>
        <taxon>fabids</taxon>
        <taxon>Malpighiales</taxon>
        <taxon>Rhizophoraceae</taxon>
        <taxon>Rhizophora</taxon>
    </lineage>
</organism>
<name>A0A2P2NCT7_RHIMU</name>
<proteinExistence type="predicted"/>
<accession>A0A2P2NCT7</accession>